<dbReference type="Gene3D" id="3.20.20.70">
    <property type="entry name" value="Aldolase class I"/>
    <property type="match status" value="1"/>
</dbReference>
<accession>A0ABW3BFU7</accession>
<dbReference type="SFLD" id="SFLDG01067">
    <property type="entry name" value="SPASM/twitch_domain_containing"/>
    <property type="match status" value="1"/>
</dbReference>
<comment type="caution">
    <text evidence="6">The sequence shown here is derived from an EMBL/GenBank/DDBJ whole genome shotgun (WGS) entry which is preliminary data.</text>
</comment>
<dbReference type="SFLD" id="SFLDG01386">
    <property type="entry name" value="main_SPASM_domain-containing"/>
    <property type="match status" value="1"/>
</dbReference>
<protein>
    <submittedName>
        <fullName evidence="6">FxsB family cyclophane-forming radical SAM/SPASM peptide maturase</fullName>
    </submittedName>
</protein>
<dbReference type="PANTHER" id="PTHR43273">
    <property type="entry name" value="ANAEROBIC SULFATASE-MATURATING ENZYME HOMOLOG ASLB-RELATED"/>
    <property type="match status" value="1"/>
</dbReference>
<proteinExistence type="predicted"/>
<evidence type="ECO:0000256" key="4">
    <source>
        <dbReference type="ARBA" id="ARBA00023014"/>
    </source>
</evidence>
<dbReference type="InterPro" id="IPR007197">
    <property type="entry name" value="rSAM"/>
</dbReference>
<keyword evidence="2" id="KW-0479">Metal-binding</keyword>
<dbReference type="InterPro" id="IPR023867">
    <property type="entry name" value="Sulphatase_maturase_rSAM"/>
</dbReference>
<dbReference type="SFLD" id="SFLDS00029">
    <property type="entry name" value="Radical_SAM"/>
    <property type="match status" value="1"/>
</dbReference>
<sequence>MASTAAAKEWPETLDAGALASMGWEPAPFVEFVLKVHSRCNLACSYCYMYEMADQSWRSAPRVISRATADLAACRIGEHARRHGLKEVTVVLHGGEPLLAGTDTLDHIARRLRAELGDTRLNLRMQTNGVLLEEGMLRLAREHGIAIGVSIDGGREDHDRRRRFAGGRGSHDDVARALRRLAAPDTRDLFSGLLCTIDLDSDPLRVYEALLAFAPPAIDFLLPHGNWTSPPPGRVPGNPGSTPYADWLTSVFDRWYAAAPPPTRIRMFQEVMHLLLGGAGHSETVGLSPVRLVVITTDGSLEQVDTLKSAFAGATETGLNVRDSDLDAALRHPAVAARQLGARSLAAECRACPLHRVCGGGYYPHRYREGSGFANPSVYCPDLAALIRRIRARLSADLRELREDAR</sequence>
<keyword evidence="4" id="KW-0411">Iron-sulfur</keyword>
<name>A0ABW3BFU7_9ACTN</name>
<evidence type="ECO:0000313" key="6">
    <source>
        <dbReference type="EMBL" id="MFD0801209.1"/>
    </source>
</evidence>
<keyword evidence="7" id="KW-1185">Reference proteome</keyword>
<feature type="domain" description="Radical SAM core" evidence="5">
    <location>
        <begin position="26"/>
        <end position="261"/>
    </location>
</feature>
<evidence type="ECO:0000259" key="5">
    <source>
        <dbReference type="PROSITE" id="PS51918"/>
    </source>
</evidence>
<dbReference type="SUPFAM" id="SSF102114">
    <property type="entry name" value="Radical SAM enzymes"/>
    <property type="match status" value="1"/>
</dbReference>
<evidence type="ECO:0000256" key="3">
    <source>
        <dbReference type="ARBA" id="ARBA00023004"/>
    </source>
</evidence>
<evidence type="ECO:0000313" key="7">
    <source>
        <dbReference type="Proteomes" id="UP001596956"/>
    </source>
</evidence>
<evidence type="ECO:0000256" key="1">
    <source>
        <dbReference type="ARBA" id="ARBA00022691"/>
    </source>
</evidence>
<dbReference type="CDD" id="cd01335">
    <property type="entry name" value="Radical_SAM"/>
    <property type="match status" value="1"/>
</dbReference>
<reference evidence="7" key="1">
    <citation type="journal article" date="2019" name="Int. J. Syst. Evol. Microbiol.">
        <title>The Global Catalogue of Microorganisms (GCM) 10K type strain sequencing project: providing services to taxonomists for standard genome sequencing and annotation.</title>
        <authorList>
            <consortium name="The Broad Institute Genomics Platform"/>
            <consortium name="The Broad Institute Genome Sequencing Center for Infectious Disease"/>
            <person name="Wu L."/>
            <person name="Ma J."/>
        </authorList>
    </citation>
    <scope>NUCLEOTIDE SEQUENCE [LARGE SCALE GENOMIC DNA]</scope>
    <source>
        <strain evidence="7">CCUG 63369</strain>
    </source>
</reference>
<dbReference type="InterPro" id="IPR013785">
    <property type="entry name" value="Aldolase_TIM"/>
</dbReference>
<keyword evidence="3" id="KW-0408">Iron</keyword>
<keyword evidence="1" id="KW-0949">S-adenosyl-L-methionine</keyword>
<gene>
    <name evidence="6" type="ORF">ACFQZU_07745</name>
</gene>
<dbReference type="Proteomes" id="UP001596956">
    <property type="component" value="Unassembled WGS sequence"/>
</dbReference>
<dbReference type="PANTHER" id="PTHR43273:SF8">
    <property type="entry name" value="RADICAL SAM DOMAIN PROTEIN"/>
    <property type="match status" value="1"/>
</dbReference>
<dbReference type="NCBIfam" id="TIGR04269">
    <property type="entry name" value="SAM_SPASM_FxsB"/>
    <property type="match status" value="1"/>
</dbReference>
<dbReference type="InterPro" id="IPR026335">
    <property type="entry name" value="rSAM_SPASM_FxsB"/>
</dbReference>
<dbReference type="SFLD" id="SFLDG01072">
    <property type="entry name" value="dehydrogenase_like"/>
    <property type="match status" value="1"/>
</dbReference>
<dbReference type="InterPro" id="IPR058240">
    <property type="entry name" value="rSAM_sf"/>
</dbReference>
<evidence type="ECO:0000256" key="2">
    <source>
        <dbReference type="ARBA" id="ARBA00022723"/>
    </source>
</evidence>
<dbReference type="PROSITE" id="PS51918">
    <property type="entry name" value="RADICAL_SAM"/>
    <property type="match status" value="1"/>
</dbReference>
<organism evidence="6 7">
    <name type="scientific">Streptomonospora algeriensis</name>
    <dbReference type="NCBI Taxonomy" id="995084"/>
    <lineage>
        <taxon>Bacteria</taxon>
        <taxon>Bacillati</taxon>
        <taxon>Actinomycetota</taxon>
        <taxon>Actinomycetes</taxon>
        <taxon>Streptosporangiales</taxon>
        <taxon>Nocardiopsidaceae</taxon>
        <taxon>Streptomonospora</taxon>
    </lineage>
</organism>
<dbReference type="Pfam" id="PF04055">
    <property type="entry name" value="Radical_SAM"/>
    <property type="match status" value="1"/>
</dbReference>
<dbReference type="EMBL" id="JBHTHR010000170">
    <property type="protein sequence ID" value="MFD0801209.1"/>
    <property type="molecule type" value="Genomic_DNA"/>
</dbReference>